<sequence>ISDLLPPSPSAVAYSPRTFVPSASQLGTSTIPATPESSTQQYPAFRDAAAALGSSFSLGLPRTSSPPPSADLRDMSHQGSYPRSHRQSLSFTSISSISSIGPPVRPLDYTTLITSESTHTELARTIDDLSQWLSIVETGLGNMLDMSYASTIEEEQEGSTTDPEDEPPYFEQSSDSAGQGSSDRFVRQPLAATG</sequence>
<feature type="region of interest" description="Disordered" evidence="1">
    <location>
        <begin position="147"/>
        <end position="194"/>
    </location>
</feature>
<dbReference type="EMBL" id="JARKIE010000013">
    <property type="protein sequence ID" value="KAJ7703312.1"/>
    <property type="molecule type" value="Genomic_DNA"/>
</dbReference>
<evidence type="ECO:0000313" key="2">
    <source>
        <dbReference type="EMBL" id="KAJ7703312.1"/>
    </source>
</evidence>
<evidence type="ECO:0000256" key="1">
    <source>
        <dbReference type="SAM" id="MobiDB-lite"/>
    </source>
</evidence>
<evidence type="ECO:0000313" key="3">
    <source>
        <dbReference type="Proteomes" id="UP001221757"/>
    </source>
</evidence>
<dbReference type="AlphaFoldDB" id="A0AAD7GR59"/>
<protein>
    <submittedName>
        <fullName evidence="2">Uncharacterized protein</fullName>
    </submittedName>
</protein>
<gene>
    <name evidence="2" type="ORF">B0H17DRAFT_922329</name>
</gene>
<organism evidence="2 3">
    <name type="scientific">Mycena rosella</name>
    <name type="common">Pink bonnet</name>
    <name type="synonym">Agaricus rosellus</name>
    <dbReference type="NCBI Taxonomy" id="1033263"/>
    <lineage>
        <taxon>Eukaryota</taxon>
        <taxon>Fungi</taxon>
        <taxon>Dikarya</taxon>
        <taxon>Basidiomycota</taxon>
        <taxon>Agaricomycotina</taxon>
        <taxon>Agaricomycetes</taxon>
        <taxon>Agaricomycetidae</taxon>
        <taxon>Agaricales</taxon>
        <taxon>Marasmiineae</taxon>
        <taxon>Mycenaceae</taxon>
        <taxon>Mycena</taxon>
    </lineage>
</organism>
<name>A0AAD7GR59_MYCRO</name>
<feature type="non-terminal residue" evidence="2">
    <location>
        <position position="1"/>
    </location>
</feature>
<reference evidence="2" key="1">
    <citation type="submission" date="2023-03" db="EMBL/GenBank/DDBJ databases">
        <title>Massive genome expansion in bonnet fungi (Mycena s.s.) driven by repeated elements and novel gene families across ecological guilds.</title>
        <authorList>
            <consortium name="Lawrence Berkeley National Laboratory"/>
            <person name="Harder C.B."/>
            <person name="Miyauchi S."/>
            <person name="Viragh M."/>
            <person name="Kuo A."/>
            <person name="Thoen E."/>
            <person name="Andreopoulos B."/>
            <person name="Lu D."/>
            <person name="Skrede I."/>
            <person name="Drula E."/>
            <person name="Henrissat B."/>
            <person name="Morin E."/>
            <person name="Kohler A."/>
            <person name="Barry K."/>
            <person name="LaButti K."/>
            <person name="Morin E."/>
            <person name="Salamov A."/>
            <person name="Lipzen A."/>
            <person name="Mereny Z."/>
            <person name="Hegedus B."/>
            <person name="Baldrian P."/>
            <person name="Stursova M."/>
            <person name="Weitz H."/>
            <person name="Taylor A."/>
            <person name="Grigoriev I.V."/>
            <person name="Nagy L.G."/>
            <person name="Martin F."/>
            <person name="Kauserud H."/>
        </authorList>
    </citation>
    <scope>NUCLEOTIDE SEQUENCE</scope>
    <source>
        <strain evidence="2">CBHHK067</strain>
    </source>
</reference>
<accession>A0AAD7GR59</accession>
<proteinExistence type="predicted"/>
<dbReference type="Proteomes" id="UP001221757">
    <property type="component" value="Unassembled WGS sequence"/>
</dbReference>
<feature type="compositionally biased region" description="Low complexity" evidence="1">
    <location>
        <begin position="172"/>
        <end position="183"/>
    </location>
</feature>
<keyword evidence="3" id="KW-1185">Reference proteome</keyword>
<feature type="region of interest" description="Disordered" evidence="1">
    <location>
        <begin position="56"/>
        <end position="88"/>
    </location>
</feature>
<feature type="compositionally biased region" description="Acidic residues" evidence="1">
    <location>
        <begin position="152"/>
        <end position="168"/>
    </location>
</feature>
<comment type="caution">
    <text evidence="2">The sequence shown here is derived from an EMBL/GenBank/DDBJ whole genome shotgun (WGS) entry which is preliminary data.</text>
</comment>